<evidence type="ECO:0000313" key="4">
    <source>
        <dbReference type="EMBL" id="PRP89059.1"/>
    </source>
</evidence>
<protein>
    <submittedName>
        <fullName evidence="4">Uncharacterized protein</fullName>
    </submittedName>
</protein>
<comment type="caution">
    <text evidence="4">The sequence shown here is derived from an EMBL/GenBank/DDBJ whole genome shotgun (WGS) entry which is preliminary data.</text>
</comment>
<dbReference type="OrthoDB" id="539634at2759"/>
<name>A0A2P6NYP1_9EUKA</name>
<dbReference type="InterPro" id="IPR038906">
    <property type="entry name" value="TTC36"/>
</dbReference>
<proteinExistence type="inferred from homology"/>
<evidence type="ECO:0000313" key="5">
    <source>
        <dbReference type="Proteomes" id="UP000241769"/>
    </source>
</evidence>
<feature type="signal peptide" evidence="3">
    <location>
        <begin position="1"/>
        <end position="24"/>
    </location>
</feature>
<dbReference type="Pfam" id="PF13431">
    <property type="entry name" value="TPR_17"/>
    <property type="match status" value="1"/>
</dbReference>
<evidence type="ECO:0000256" key="3">
    <source>
        <dbReference type="SAM" id="SignalP"/>
    </source>
</evidence>
<dbReference type="InterPro" id="IPR011990">
    <property type="entry name" value="TPR-like_helical_dom_sf"/>
</dbReference>
<dbReference type="InterPro" id="IPR019734">
    <property type="entry name" value="TPR_rpt"/>
</dbReference>
<keyword evidence="2" id="KW-0802">TPR repeat</keyword>
<feature type="repeat" description="TPR" evidence="2">
    <location>
        <begin position="96"/>
        <end position="129"/>
    </location>
</feature>
<dbReference type="Gene3D" id="1.25.40.10">
    <property type="entry name" value="Tetratricopeptide repeat domain"/>
    <property type="match status" value="1"/>
</dbReference>
<organism evidence="4 5">
    <name type="scientific">Planoprotostelium fungivorum</name>
    <dbReference type="NCBI Taxonomy" id="1890364"/>
    <lineage>
        <taxon>Eukaryota</taxon>
        <taxon>Amoebozoa</taxon>
        <taxon>Evosea</taxon>
        <taxon>Variosea</taxon>
        <taxon>Cavosteliida</taxon>
        <taxon>Cavosteliaceae</taxon>
        <taxon>Planoprotostelium</taxon>
    </lineage>
</organism>
<dbReference type="InParanoid" id="A0A2P6NYP1"/>
<gene>
    <name evidence="4" type="ORF">PROFUN_02337</name>
</gene>
<sequence>MSSSLLSMSLQLFIFIVTVEPAHILDLIFHPMGTPVKTQAVSTTDVVEGYTEEVLQRVKQLEVEAISLLKKEESDETFQNAIDILTKAIDLAPTHPSPYNNRGQIRQLQGKVEEAEADVEKAIQLSTNNTPISLRQALTQRGMMRMKRGDEDGAREDLERAGKLGNTLAAQEAVKLNPYARMCNQMLTQAMANAQFS</sequence>
<feature type="chain" id="PRO_5015203597" evidence="3">
    <location>
        <begin position="25"/>
        <end position="197"/>
    </location>
</feature>
<comment type="similarity">
    <text evidence="1">Belongs to the TTC36 family.</text>
</comment>
<keyword evidence="5" id="KW-1185">Reference proteome</keyword>
<dbReference type="Proteomes" id="UP000241769">
    <property type="component" value="Unassembled WGS sequence"/>
</dbReference>
<keyword evidence="3" id="KW-0732">Signal</keyword>
<accession>A0A2P6NYP1</accession>
<reference evidence="4 5" key="1">
    <citation type="journal article" date="2018" name="Genome Biol. Evol.">
        <title>Multiple Roots of Fruiting Body Formation in Amoebozoa.</title>
        <authorList>
            <person name="Hillmann F."/>
            <person name="Forbes G."/>
            <person name="Novohradska S."/>
            <person name="Ferling I."/>
            <person name="Riege K."/>
            <person name="Groth M."/>
            <person name="Westermann M."/>
            <person name="Marz M."/>
            <person name="Spaller T."/>
            <person name="Winckler T."/>
            <person name="Schaap P."/>
            <person name="Glockner G."/>
        </authorList>
    </citation>
    <scope>NUCLEOTIDE SEQUENCE [LARGE SCALE GENOMIC DNA]</scope>
    <source>
        <strain evidence="4 5">Jena</strain>
    </source>
</reference>
<dbReference type="SUPFAM" id="SSF48452">
    <property type="entry name" value="TPR-like"/>
    <property type="match status" value="1"/>
</dbReference>
<dbReference type="PROSITE" id="PS50005">
    <property type="entry name" value="TPR"/>
    <property type="match status" value="1"/>
</dbReference>
<dbReference type="PANTHER" id="PTHR21405">
    <property type="entry name" value="CDNA SEQUENCE BC021608"/>
    <property type="match status" value="1"/>
</dbReference>
<dbReference type="AlphaFoldDB" id="A0A2P6NYP1"/>
<dbReference type="STRING" id="1890364.A0A2P6NYP1"/>
<evidence type="ECO:0000256" key="1">
    <source>
        <dbReference type="ARBA" id="ARBA00006995"/>
    </source>
</evidence>
<dbReference type="PANTHER" id="PTHR21405:SF0">
    <property type="entry name" value="TETRATRICOPEPTIDE REPEAT PROTEIN 36"/>
    <property type="match status" value="1"/>
</dbReference>
<dbReference type="GO" id="GO:0006570">
    <property type="term" value="P:tyrosine metabolic process"/>
    <property type="evidence" value="ECO:0007669"/>
    <property type="project" value="TreeGrafter"/>
</dbReference>
<evidence type="ECO:0000256" key="2">
    <source>
        <dbReference type="PROSITE-ProRule" id="PRU00339"/>
    </source>
</evidence>
<dbReference type="SMART" id="SM00028">
    <property type="entry name" value="TPR"/>
    <property type="match status" value="3"/>
</dbReference>
<dbReference type="EMBL" id="MDYQ01000006">
    <property type="protein sequence ID" value="PRP89059.1"/>
    <property type="molecule type" value="Genomic_DNA"/>
</dbReference>